<keyword evidence="5" id="KW-0975">Bacterial flagellum</keyword>
<dbReference type="InterPro" id="IPR046358">
    <property type="entry name" value="Flagellin_C"/>
</dbReference>
<evidence type="ECO:0000256" key="4">
    <source>
        <dbReference type="ARBA" id="ARBA00022525"/>
    </source>
</evidence>
<dbReference type="Pfam" id="PF00700">
    <property type="entry name" value="Flagellin_C"/>
    <property type="match status" value="1"/>
</dbReference>
<dbReference type="Gene3D" id="1.20.1330.10">
    <property type="entry name" value="f41 fragment of flagellin, N-terminal domain"/>
    <property type="match status" value="2"/>
</dbReference>
<feature type="domain" description="Flagellin C-terminal" evidence="7">
    <location>
        <begin position="331"/>
        <end position="412"/>
    </location>
</feature>
<comment type="caution">
    <text evidence="8">The sequence shown here is derived from an EMBL/GenBank/DDBJ whole genome shotgun (WGS) entry which is preliminary data.</text>
</comment>
<accession>A0A917PIH1</accession>
<keyword evidence="9" id="KW-1185">Reference proteome</keyword>
<dbReference type="PANTHER" id="PTHR42792:SF1">
    <property type="entry name" value="FLAGELLAR HOOK-ASSOCIATED PROTEIN 3"/>
    <property type="match status" value="1"/>
</dbReference>
<dbReference type="InterPro" id="IPR001029">
    <property type="entry name" value="Flagellin_N"/>
</dbReference>
<dbReference type="GO" id="GO:0005576">
    <property type="term" value="C:extracellular region"/>
    <property type="evidence" value="ECO:0007669"/>
    <property type="project" value="UniProtKB-SubCell"/>
</dbReference>
<dbReference type="NCBIfam" id="TIGR02550">
    <property type="entry name" value="flagell_flgL"/>
    <property type="match status" value="1"/>
</dbReference>
<reference evidence="8" key="1">
    <citation type="journal article" date="2014" name="Int. J. Syst. Evol. Microbiol.">
        <title>Complete genome sequence of Corynebacterium casei LMG S-19264T (=DSM 44701T), isolated from a smear-ripened cheese.</title>
        <authorList>
            <consortium name="US DOE Joint Genome Institute (JGI-PGF)"/>
            <person name="Walter F."/>
            <person name="Albersmeier A."/>
            <person name="Kalinowski J."/>
            <person name="Ruckert C."/>
        </authorList>
    </citation>
    <scope>NUCLEOTIDE SEQUENCE</scope>
    <source>
        <strain evidence="8">JCM 30078</strain>
    </source>
</reference>
<dbReference type="Pfam" id="PF00669">
    <property type="entry name" value="Flagellin_N"/>
    <property type="match status" value="1"/>
</dbReference>
<keyword evidence="4" id="KW-0964">Secreted</keyword>
<keyword evidence="8" id="KW-0969">Cilium</keyword>
<gene>
    <name evidence="8" type="primary">flgL</name>
    <name evidence="8" type="ORF">GCM10009304_02850</name>
</gene>
<sequence>MRISTVQAFNNGVAGLQNNYSNVTRTQEEISTGKKILTPADDPVASVRLLQLGQEEALNAQYKTGMTAAKNALSSEDVILSSITGNVLQRIKEIAVQAGNGALDSNDRAALATELKQREDELLNLLNSKDANGKYLFSGSMGDTQPFMRNADGTYSYQGDEGQRNVQIASSTFLPVSDSGKAIFENIENVNRVKTTQSTLPDSTARISTALVTDKAAYDQKFPAPNDYQMSIVFTSAQNYEIRNAAGDVRGTGSVDTDSTTTDVVKFGGIEMRLDGTPQAGDTFTFATDRQSENKSLLNVVSDLRKALETGGDTPESGLVIRDQTAIALSNLEKVSAKILSVQGQVGARLNTIDTTETFIDDVSLVNKSVKSELEDLDYAEALSRMALQSTVLQAAQQSYVKINSLSLFNYL</sequence>
<dbReference type="InterPro" id="IPR001492">
    <property type="entry name" value="Flagellin"/>
</dbReference>
<evidence type="ECO:0000256" key="1">
    <source>
        <dbReference type="ARBA" id="ARBA00004365"/>
    </source>
</evidence>
<evidence type="ECO:0000313" key="9">
    <source>
        <dbReference type="Proteomes" id="UP000635983"/>
    </source>
</evidence>
<dbReference type="EMBL" id="BMPO01000001">
    <property type="protein sequence ID" value="GGJ80535.1"/>
    <property type="molecule type" value="Genomic_DNA"/>
</dbReference>
<dbReference type="GO" id="GO:0071973">
    <property type="term" value="P:bacterial-type flagellum-dependent cell motility"/>
    <property type="evidence" value="ECO:0007669"/>
    <property type="project" value="InterPro"/>
</dbReference>
<name>A0A917PIH1_9PSED</name>
<dbReference type="PANTHER" id="PTHR42792">
    <property type="entry name" value="FLAGELLIN"/>
    <property type="match status" value="1"/>
</dbReference>
<evidence type="ECO:0000256" key="5">
    <source>
        <dbReference type="ARBA" id="ARBA00023143"/>
    </source>
</evidence>
<dbReference type="InterPro" id="IPR013384">
    <property type="entry name" value="Flagell_FlgL"/>
</dbReference>
<evidence type="ECO:0000259" key="7">
    <source>
        <dbReference type="Pfam" id="PF00700"/>
    </source>
</evidence>
<organism evidence="8 9">
    <name type="scientific">Pseudomonas matsuisoli</name>
    <dbReference type="NCBI Taxonomy" id="1515666"/>
    <lineage>
        <taxon>Bacteria</taxon>
        <taxon>Pseudomonadati</taxon>
        <taxon>Pseudomonadota</taxon>
        <taxon>Gammaproteobacteria</taxon>
        <taxon>Pseudomonadales</taxon>
        <taxon>Pseudomonadaceae</taxon>
        <taxon>Pseudomonas</taxon>
    </lineage>
</organism>
<dbReference type="RefSeq" id="WP_188981353.1">
    <property type="nucleotide sequence ID" value="NZ_BMPO01000001.1"/>
</dbReference>
<evidence type="ECO:0000256" key="2">
    <source>
        <dbReference type="ARBA" id="ARBA00004613"/>
    </source>
</evidence>
<protein>
    <submittedName>
        <fullName evidence="8">Flagellar hook-associated protein FlgL</fullName>
    </submittedName>
</protein>
<dbReference type="GO" id="GO:0005198">
    <property type="term" value="F:structural molecule activity"/>
    <property type="evidence" value="ECO:0007669"/>
    <property type="project" value="InterPro"/>
</dbReference>
<dbReference type="SUPFAM" id="SSF64518">
    <property type="entry name" value="Phase 1 flagellin"/>
    <property type="match status" value="1"/>
</dbReference>
<keyword evidence="8" id="KW-0966">Cell projection</keyword>
<comment type="similarity">
    <text evidence="3">Belongs to the bacterial flagellin family.</text>
</comment>
<keyword evidence="8" id="KW-0282">Flagellum</keyword>
<proteinExistence type="inferred from homology"/>
<dbReference type="AlphaFoldDB" id="A0A917PIH1"/>
<dbReference type="Proteomes" id="UP000635983">
    <property type="component" value="Unassembled WGS sequence"/>
</dbReference>
<feature type="domain" description="Flagellin N-terminal" evidence="6">
    <location>
        <begin position="3"/>
        <end position="140"/>
    </location>
</feature>
<evidence type="ECO:0000256" key="3">
    <source>
        <dbReference type="ARBA" id="ARBA00005709"/>
    </source>
</evidence>
<dbReference type="GO" id="GO:0009424">
    <property type="term" value="C:bacterial-type flagellum hook"/>
    <property type="evidence" value="ECO:0007669"/>
    <property type="project" value="InterPro"/>
</dbReference>
<comment type="subcellular location">
    <subcellularLocation>
        <location evidence="1">Bacterial flagellum</location>
    </subcellularLocation>
    <subcellularLocation>
        <location evidence="2">Secreted</location>
    </subcellularLocation>
</comment>
<reference evidence="8" key="2">
    <citation type="submission" date="2020-09" db="EMBL/GenBank/DDBJ databases">
        <authorList>
            <person name="Sun Q."/>
            <person name="Ohkuma M."/>
        </authorList>
    </citation>
    <scope>NUCLEOTIDE SEQUENCE</scope>
    <source>
        <strain evidence="8">JCM 30078</strain>
    </source>
</reference>
<evidence type="ECO:0000259" key="6">
    <source>
        <dbReference type="Pfam" id="PF00669"/>
    </source>
</evidence>
<evidence type="ECO:0000313" key="8">
    <source>
        <dbReference type="EMBL" id="GGJ80535.1"/>
    </source>
</evidence>